<dbReference type="Proteomes" id="UP000887579">
    <property type="component" value="Unplaced"/>
</dbReference>
<evidence type="ECO:0000313" key="1">
    <source>
        <dbReference type="Proteomes" id="UP000887579"/>
    </source>
</evidence>
<organism evidence="1 2">
    <name type="scientific">Panagrolaimus sp. ES5</name>
    <dbReference type="NCBI Taxonomy" id="591445"/>
    <lineage>
        <taxon>Eukaryota</taxon>
        <taxon>Metazoa</taxon>
        <taxon>Ecdysozoa</taxon>
        <taxon>Nematoda</taxon>
        <taxon>Chromadorea</taxon>
        <taxon>Rhabditida</taxon>
        <taxon>Tylenchina</taxon>
        <taxon>Panagrolaimomorpha</taxon>
        <taxon>Panagrolaimoidea</taxon>
        <taxon>Panagrolaimidae</taxon>
        <taxon>Panagrolaimus</taxon>
    </lineage>
</organism>
<protein>
    <submittedName>
        <fullName evidence="2">Branchpoint-bridging protein</fullName>
    </submittedName>
</protein>
<name>A0AC34FLD9_9BILA</name>
<dbReference type="WBParaSite" id="ES5_v2.g18100.t1">
    <property type="protein sequence ID" value="ES5_v2.g18100.t1"/>
    <property type="gene ID" value="ES5_v2.g18100"/>
</dbReference>
<proteinExistence type="predicted"/>
<accession>A0AC34FLD9</accession>
<evidence type="ECO:0000313" key="2">
    <source>
        <dbReference type="WBParaSite" id="ES5_v2.g18100.t1"/>
    </source>
</evidence>
<reference evidence="2" key="1">
    <citation type="submission" date="2022-11" db="UniProtKB">
        <authorList>
            <consortium name="WormBaseParasite"/>
        </authorList>
    </citation>
    <scope>IDENTIFICATION</scope>
</reference>
<sequence length="607" mass="68273">MPSRGSGANTEPLPFIRKFGTPDPDDITRNKDSPSKSPVEKRSRDKESRGEKSSKDKSRKDRERDKDKEKSKERRRRSRSRDDDRERKRHRSRSPHSRRRSRRDSDEYKSRRDSSREYERERSSRYDETDSRESESRTVYEAAAPKPDYFTDQTQVLAAPPPPPPQYSNGNNNGETEQVVLPEVLVDPKEARRRSRWSTTKAFVPGMPTILPTDMDETLRQIYLLKIEVEESTRKLRMNEFTTPAEERSPSPEPIYDNMGKRLNTREVRKRQELEQRRHEKIQLLMKLEPDWKPPADYRPPNIRLHEKVWIPQDEHPEINFVGLLIGPRGNTLKSLELETGARIIIRGKGSVKEGKLLRRDGPMPGENEPLHAFVTGTDPVVIKAACEKIKSILDDALNRPDANNMLRQHQLRELAVLNGTLRAEDALGGTRCSNCGSDQHKTYECPEAPNMTANIICTSCGGAGHIAKDCLAPRTGYQATHNEELDNEYAALLAEIDGSSSKPKQAAATNAAPTNNLLPFRLPPQQGHPHRPQAPRQYQQQQGGSYFPPPPPPPPGLMPPPGWTMPDNLDPAAAAAAAAAMANGGFSSYSLLPPPPPPPAQFGEGI</sequence>